<accession>A0ACC3DV22</accession>
<proteinExistence type="predicted"/>
<dbReference type="Proteomes" id="UP001186974">
    <property type="component" value="Unassembled WGS sequence"/>
</dbReference>
<name>A0ACC3DV22_9PEZI</name>
<organism evidence="1 2">
    <name type="scientific">Coniosporium uncinatum</name>
    <dbReference type="NCBI Taxonomy" id="93489"/>
    <lineage>
        <taxon>Eukaryota</taxon>
        <taxon>Fungi</taxon>
        <taxon>Dikarya</taxon>
        <taxon>Ascomycota</taxon>
        <taxon>Pezizomycotina</taxon>
        <taxon>Dothideomycetes</taxon>
        <taxon>Dothideomycetes incertae sedis</taxon>
        <taxon>Coniosporium</taxon>
    </lineage>
</organism>
<gene>
    <name evidence="1" type="ORF">LTS18_014372</name>
</gene>
<comment type="caution">
    <text evidence="1">The sequence shown here is derived from an EMBL/GenBank/DDBJ whole genome shotgun (WGS) entry which is preliminary data.</text>
</comment>
<evidence type="ECO:0000313" key="1">
    <source>
        <dbReference type="EMBL" id="KAK3080656.1"/>
    </source>
</evidence>
<keyword evidence="2" id="KW-1185">Reference proteome</keyword>
<evidence type="ECO:0000313" key="2">
    <source>
        <dbReference type="Proteomes" id="UP001186974"/>
    </source>
</evidence>
<reference evidence="1" key="1">
    <citation type="submission" date="2024-09" db="EMBL/GenBank/DDBJ databases">
        <title>Black Yeasts Isolated from many extreme environments.</title>
        <authorList>
            <person name="Coleine C."/>
            <person name="Stajich J.E."/>
            <person name="Selbmann L."/>
        </authorList>
    </citation>
    <scope>NUCLEOTIDE SEQUENCE</scope>
    <source>
        <strain evidence="1">CCFEE 5737</strain>
    </source>
</reference>
<sequence>LDPELEDDADICDMYVMGLNADNDEDYAPEADMDDELSTEPGIAGAIVCLLTTNAKVHICLDLEGVEAEWLPRDRRRSLFTADEQFPGLILFETVNLLEDGQENYTSMPSFTADAYPGHSLFITHGTGVYYLSLNSWTHKLRAELLDPVEAGESFRLDLFLEGAKSLIEQPLPFKPSPDDAATASGPATCVVLDDSDTGYLLLTHVHGSQAHAALLDRPHYADVDGDIMQAKIDFATYEPREPYQVPNLFYVAPHFQSWYEDRFPPRQRRGVGASGEIKLSPSTLDALTQAHKVLSDETKKLQSAASDLFLRCERMQEEFREQIRRADDLATKVDAVTGEDDEDDDADEEEGAEGQGGAKARLQRRLHAAQSRQDGLNRRHAELRAKLARMGGKGMSDGEKAFAAEVARFQRSILGPEDGGEELDDSERPAHELERGYAGRQAERLEEVQRLRKELVARGREVAASMGGDGGGARASREQVEEDGAVKVPRGFRRRRIEEVFEALEREEALVKATGERLERLSLSVG</sequence>
<dbReference type="EMBL" id="JAWDJW010000459">
    <property type="protein sequence ID" value="KAK3080656.1"/>
    <property type="molecule type" value="Genomic_DNA"/>
</dbReference>
<feature type="non-terminal residue" evidence="1">
    <location>
        <position position="1"/>
    </location>
</feature>
<protein>
    <submittedName>
        <fullName evidence="1">Uncharacterized protein</fullName>
    </submittedName>
</protein>